<sequence>RWYIADDQGMVCSRDSLNYATGCCTGGELHSCTSCEAKDKCCSRYEHCVSCCLRPENKPGEKMQSIFRGRNKPETGHWSTPFEYCQAVCRTTARSTQHENAFILDRRFCFSKVGFVPPAPALPKEASLVAGAAGQSCDVACAAKQMTCRAEWFLSINDCNSLRAKFMCCGSCAADQTEYPGYVEGSAPKHQQPAFCAFLPPLAAQLLPSFNCSHANGSVRRLCPC</sequence>
<organism evidence="10">
    <name type="scientific">Chlorella variabilis</name>
    <name type="common">Green alga</name>
    <dbReference type="NCBI Taxonomy" id="554065"/>
    <lineage>
        <taxon>Eukaryota</taxon>
        <taxon>Viridiplantae</taxon>
        <taxon>Chlorophyta</taxon>
        <taxon>core chlorophytes</taxon>
        <taxon>Trebouxiophyceae</taxon>
        <taxon>Chlorellales</taxon>
        <taxon>Chlorellaceae</taxon>
        <taxon>Chlorella clade</taxon>
        <taxon>Chlorella</taxon>
    </lineage>
</organism>
<dbReference type="InterPro" id="IPR019352">
    <property type="entry name" value="SPRING1"/>
</dbReference>
<keyword evidence="4" id="KW-0333">Golgi apparatus</keyword>
<dbReference type="PANTHER" id="PTHR13481">
    <property type="entry name" value="SREBP REGULATING GENE PROTEIN"/>
    <property type="match status" value="1"/>
</dbReference>
<dbReference type="OrthoDB" id="70142at2759"/>
<dbReference type="KEGG" id="cvr:CHLNCDRAFT_17323"/>
<feature type="non-terminal residue" evidence="9">
    <location>
        <position position="1"/>
    </location>
</feature>
<evidence type="ECO:0000256" key="1">
    <source>
        <dbReference type="ARBA" id="ARBA00004194"/>
    </source>
</evidence>
<dbReference type="GO" id="GO:0030144">
    <property type="term" value="F:alpha-1,6-mannosylglycoprotein 6-beta-N-acetylglucosaminyltransferase activity"/>
    <property type="evidence" value="ECO:0007669"/>
    <property type="project" value="InterPro"/>
</dbReference>
<keyword evidence="6" id="KW-0325">Glycoprotein</keyword>
<evidence type="ECO:0000256" key="7">
    <source>
        <dbReference type="ARBA" id="ARBA00023461"/>
    </source>
</evidence>
<dbReference type="GO" id="GO:0000139">
    <property type="term" value="C:Golgi membrane"/>
    <property type="evidence" value="ECO:0007669"/>
    <property type="project" value="UniProtKB-SubCell"/>
</dbReference>
<dbReference type="GO" id="GO:2000640">
    <property type="term" value="P:positive regulation of SREBP signaling pathway"/>
    <property type="evidence" value="ECO:0007669"/>
    <property type="project" value="InterPro"/>
</dbReference>
<dbReference type="PANTHER" id="PTHR13481:SF0">
    <property type="entry name" value="SREBP REGULATING GENE PROTEIN"/>
    <property type="match status" value="1"/>
</dbReference>
<keyword evidence="5" id="KW-0472">Membrane</keyword>
<dbReference type="InParanoid" id="E1Z6A4"/>
<feature type="non-terminal residue" evidence="9">
    <location>
        <position position="225"/>
    </location>
</feature>
<dbReference type="EMBL" id="GL433837">
    <property type="protein sequence ID" value="EFN58615.1"/>
    <property type="molecule type" value="Genomic_DNA"/>
</dbReference>
<evidence type="ECO:0000313" key="9">
    <source>
        <dbReference type="EMBL" id="EFN58615.1"/>
    </source>
</evidence>
<dbReference type="Pfam" id="PF10218">
    <property type="entry name" value="SPRING1"/>
    <property type="match status" value="1"/>
</dbReference>
<dbReference type="GeneID" id="17358229"/>
<evidence type="ECO:0000256" key="5">
    <source>
        <dbReference type="ARBA" id="ARBA00023136"/>
    </source>
</evidence>
<accession>E1Z6A4</accession>
<dbReference type="RefSeq" id="XP_005850717.1">
    <property type="nucleotide sequence ID" value="XM_005850655.1"/>
</dbReference>
<evidence type="ECO:0000313" key="10">
    <source>
        <dbReference type="Proteomes" id="UP000008141"/>
    </source>
</evidence>
<reference evidence="9 10" key="1">
    <citation type="journal article" date="2010" name="Plant Cell">
        <title>The Chlorella variabilis NC64A genome reveals adaptation to photosymbiosis, coevolution with viruses, and cryptic sex.</title>
        <authorList>
            <person name="Blanc G."/>
            <person name="Duncan G."/>
            <person name="Agarkova I."/>
            <person name="Borodovsky M."/>
            <person name="Gurnon J."/>
            <person name="Kuo A."/>
            <person name="Lindquist E."/>
            <person name="Lucas S."/>
            <person name="Pangilinan J."/>
            <person name="Polle J."/>
            <person name="Salamov A."/>
            <person name="Terry A."/>
            <person name="Yamada T."/>
            <person name="Dunigan D.D."/>
            <person name="Grigoriev I.V."/>
            <person name="Claverie J.M."/>
            <person name="Van Etten J.L."/>
        </authorList>
    </citation>
    <scope>NUCLEOTIDE SEQUENCE [LARGE SCALE GENOMIC DNA]</scope>
    <source>
        <strain evidence="9 10">NC64A</strain>
    </source>
</reference>
<evidence type="ECO:0000256" key="6">
    <source>
        <dbReference type="ARBA" id="ARBA00023180"/>
    </source>
</evidence>
<dbReference type="FunCoup" id="E1Z6A4">
    <property type="interactions" value="172"/>
</dbReference>
<evidence type="ECO:0000256" key="3">
    <source>
        <dbReference type="ARBA" id="ARBA00022989"/>
    </source>
</evidence>
<evidence type="ECO:0000256" key="4">
    <source>
        <dbReference type="ARBA" id="ARBA00023034"/>
    </source>
</evidence>
<dbReference type="eggNOG" id="KOG3136">
    <property type="taxonomic scope" value="Eukaryota"/>
</dbReference>
<evidence type="ECO:0000256" key="8">
    <source>
        <dbReference type="ARBA" id="ARBA00023485"/>
    </source>
</evidence>
<gene>
    <name evidence="9" type="ORF">CHLNCDRAFT_17323</name>
</gene>
<dbReference type="UniPathway" id="UPA00378"/>
<comment type="similarity">
    <text evidence="7">Belongs to the SPRING family.</text>
</comment>
<dbReference type="OMA" id="RICRTTI"/>
<dbReference type="AlphaFoldDB" id="E1Z6A4"/>
<name>E1Z6A4_CHLVA</name>
<proteinExistence type="inferred from homology"/>
<keyword evidence="3" id="KW-1133">Transmembrane helix</keyword>
<protein>
    <recommendedName>
        <fullName evidence="8">SREBP regulating gene protein</fullName>
    </recommendedName>
</protein>
<dbReference type="Proteomes" id="UP000008141">
    <property type="component" value="Unassembled WGS sequence"/>
</dbReference>
<comment type="subcellular location">
    <subcellularLocation>
        <location evidence="1">Golgi apparatus membrane</location>
        <topology evidence="1">Single-pass membrane protein</topology>
    </subcellularLocation>
</comment>
<keyword evidence="10" id="KW-1185">Reference proteome</keyword>
<keyword evidence="2" id="KW-0812">Transmembrane</keyword>
<evidence type="ECO:0000256" key="2">
    <source>
        <dbReference type="ARBA" id="ARBA00022692"/>
    </source>
</evidence>